<accession>A0A1Y3E4M4</accession>
<evidence type="ECO:0000313" key="3">
    <source>
        <dbReference type="Proteomes" id="UP000243006"/>
    </source>
</evidence>
<evidence type="ECO:0000256" key="1">
    <source>
        <dbReference type="SAM" id="MobiDB-lite"/>
    </source>
</evidence>
<organism evidence="2 3">
    <name type="scientific">Trichinella nativa</name>
    <dbReference type="NCBI Taxonomy" id="6335"/>
    <lineage>
        <taxon>Eukaryota</taxon>
        <taxon>Metazoa</taxon>
        <taxon>Ecdysozoa</taxon>
        <taxon>Nematoda</taxon>
        <taxon>Enoplea</taxon>
        <taxon>Dorylaimia</taxon>
        <taxon>Trichinellida</taxon>
        <taxon>Trichinellidae</taxon>
        <taxon>Trichinella</taxon>
    </lineage>
</organism>
<evidence type="ECO:0000313" key="2">
    <source>
        <dbReference type="EMBL" id="OUC40084.1"/>
    </source>
</evidence>
<sequence length="253" mass="28464">MGWKGRAPGMMKPRGVVAPSAPRRQSGEKLANKPTRRAEKKKPTRFAKRTLNFGQRVDNSISGAFNLHHRLSVIFPNFLQLITANRGSPAAEACTSGWVYSSPLLASSRHLIHSSKWPKQNLAVVAVLDVDQNADVEQHRCPFRQHHRPWCTNMEQHPCSQLYQQDADVPVGRDVDADKDAVVGNEDADVDREDADVDREDAVVARDAPVDRDAVAGREGAAVDRELVDARQSQNHYHHHHPPWYDPLRYRIV</sequence>
<gene>
    <name evidence="2" type="ORF">D917_04353</name>
</gene>
<feature type="compositionally biased region" description="Basic residues" evidence="1">
    <location>
        <begin position="34"/>
        <end position="43"/>
    </location>
</feature>
<feature type="region of interest" description="Disordered" evidence="1">
    <location>
        <begin position="1"/>
        <end position="43"/>
    </location>
</feature>
<dbReference type="Proteomes" id="UP000243006">
    <property type="component" value="Unassembled WGS sequence"/>
</dbReference>
<dbReference type="EMBL" id="LVZM01023300">
    <property type="protein sequence ID" value="OUC40084.1"/>
    <property type="molecule type" value="Genomic_DNA"/>
</dbReference>
<comment type="caution">
    <text evidence="2">The sequence shown here is derived from an EMBL/GenBank/DDBJ whole genome shotgun (WGS) entry which is preliminary data.</text>
</comment>
<reference evidence="2 3" key="1">
    <citation type="submission" date="2015-04" db="EMBL/GenBank/DDBJ databases">
        <title>Draft genome of the roundworm Trichinella nativa.</title>
        <authorList>
            <person name="Mitreva M."/>
        </authorList>
    </citation>
    <scope>NUCLEOTIDE SEQUENCE [LARGE SCALE GENOMIC DNA]</scope>
    <source>
        <strain evidence="2 3">ISS45</strain>
    </source>
</reference>
<proteinExistence type="predicted"/>
<protein>
    <submittedName>
        <fullName evidence="2">Uncharacterized protein</fullName>
    </submittedName>
</protein>
<dbReference type="AlphaFoldDB" id="A0A1Y3E4M4"/>
<name>A0A1Y3E4M4_9BILA</name>